<proteinExistence type="predicted"/>
<accession>A0A1I3CVU7</accession>
<organism evidence="2 3">
    <name type="scientific">Albimonas pacifica</name>
    <dbReference type="NCBI Taxonomy" id="1114924"/>
    <lineage>
        <taxon>Bacteria</taxon>
        <taxon>Pseudomonadati</taxon>
        <taxon>Pseudomonadota</taxon>
        <taxon>Alphaproteobacteria</taxon>
        <taxon>Rhodobacterales</taxon>
        <taxon>Paracoccaceae</taxon>
        <taxon>Albimonas</taxon>
    </lineage>
</organism>
<keyword evidence="3" id="KW-1185">Reference proteome</keyword>
<dbReference type="AlphaFoldDB" id="A0A1I3CVU7"/>
<gene>
    <name evidence="2" type="ORF">SAMN05216258_102239</name>
</gene>
<sequence>MPHDHMHDHEHGHGHRHGHGLGHGHGHSHGHDHPHGHGHNHAHADHLHSHMDPGDRAAELQVLTAQFVDGFREARDKAAYLRIAGVPLEIADEAGGPPLKLVDVTLTTEWQVGAASPSFGSRELSYLPYPGEMIAERTNLGFVYVSLNARRVVDLRGFLAARDAP</sequence>
<evidence type="ECO:0000313" key="2">
    <source>
        <dbReference type="EMBL" id="SFH78567.1"/>
    </source>
</evidence>
<feature type="compositionally biased region" description="Basic and acidic residues" evidence="1">
    <location>
        <begin position="42"/>
        <end position="53"/>
    </location>
</feature>
<dbReference type="STRING" id="1114924.SAMN05216258_102239"/>
<dbReference type="EMBL" id="FOQH01000002">
    <property type="protein sequence ID" value="SFH78567.1"/>
    <property type="molecule type" value="Genomic_DNA"/>
</dbReference>
<feature type="compositionally biased region" description="Basic and acidic residues" evidence="1">
    <location>
        <begin position="1"/>
        <end position="11"/>
    </location>
</feature>
<reference evidence="2 3" key="1">
    <citation type="submission" date="2016-10" db="EMBL/GenBank/DDBJ databases">
        <authorList>
            <person name="de Groot N.N."/>
        </authorList>
    </citation>
    <scope>NUCLEOTIDE SEQUENCE [LARGE SCALE GENOMIC DNA]</scope>
    <source>
        <strain evidence="2 3">CGMCC 1.11030</strain>
    </source>
</reference>
<feature type="region of interest" description="Disordered" evidence="1">
    <location>
        <begin position="1"/>
        <end position="53"/>
    </location>
</feature>
<protein>
    <submittedName>
        <fullName evidence="2">Uncharacterized protein</fullName>
    </submittedName>
</protein>
<feature type="compositionally biased region" description="Basic residues" evidence="1">
    <location>
        <begin position="12"/>
        <end position="28"/>
    </location>
</feature>
<evidence type="ECO:0000256" key="1">
    <source>
        <dbReference type="SAM" id="MobiDB-lite"/>
    </source>
</evidence>
<name>A0A1I3CVU7_9RHOB</name>
<dbReference type="RefSeq" id="WP_245779047.1">
    <property type="nucleotide sequence ID" value="NZ_FOQH01000002.1"/>
</dbReference>
<dbReference type="Proteomes" id="UP000199377">
    <property type="component" value="Unassembled WGS sequence"/>
</dbReference>
<evidence type="ECO:0000313" key="3">
    <source>
        <dbReference type="Proteomes" id="UP000199377"/>
    </source>
</evidence>